<feature type="domain" description="Multidrug resistance protein MdtA-like barrel-sandwich hybrid" evidence="2">
    <location>
        <begin position="21"/>
        <end position="146"/>
    </location>
</feature>
<sequence length="227" mass="23999">MTAAFAETVGAPAVVRAEATAIISSVVSGRINELPYEEGAEFKEGDVLARIDCAVLDAETEALRAEKDAAFSRSNSLQRLLRSGGIGKAEVEAAEAMSLAAEAKLTAAKITLKGCVIEAPFDGKLSEYSVNRYEFVEQSKPMFSIVSSGKPELEIIAPDTWLRWIAVGKTGQIQLDAAVGTYEISVTGVAPVVDPVSRTVKLSAVFTGNASGILPGMSGRVLFEDDR</sequence>
<dbReference type="InterPro" id="IPR058625">
    <property type="entry name" value="MdtA-like_BSH"/>
</dbReference>
<accession>A0AAJ1X825</accession>
<evidence type="ECO:0000313" key="4">
    <source>
        <dbReference type="Proteomes" id="UP001227162"/>
    </source>
</evidence>
<keyword evidence="4" id="KW-1185">Reference proteome</keyword>
<dbReference type="EMBL" id="JANFFA010000004">
    <property type="protein sequence ID" value="MDQ2095167.1"/>
    <property type="molecule type" value="Genomic_DNA"/>
</dbReference>
<dbReference type="GO" id="GO:0015562">
    <property type="term" value="F:efflux transmembrane transporter activity"/>
    <property type="evidence" value="ECO:0007669"/>
    <property type="project" value="TreeGrafter"/>
</dbReference>
<dbReference type="SUPFAM" id="SSF111369">
    <property type="entry name" value="HlyD-like secretion proteins"/>
    <property type="match status" value="1"/>
</dbReference>
<dbReference type="GO" id="GO:1990281">
    <property type="term" value="C:efflux pump complex"/>
    <property type="evidence" value="ECO:0007669"/>
    <property type="project" value="TreeGrafter"/>
</dbReference>
<comment type="caution">
    <text evidence="3">The sequence shown here is derived from an EMBL/GenBank/DDBJ whole genome shotgun (WGS) entry which is preliminary data.</text>
</comment>
<evidence type="ECO:0000256" key="1">
    <source>
        <dbReference type="ARBA" id="ARBA00009477"/>
    </source>
</evidence>
<gene>
    <name evidence="3" type="ORF">NOI20_13680</name>
</gene>
<evidence type="ECO:0000313" key="3">
    <source>
        <dbReference type="EMBL" id="MDQ2095167.1"/>
    </source>
</evidence>
<reference evidence="3" key="2">
    <citation type="submission" date="2023-04" db="EMBL/GenBank/DDBJ databases">
        <title>'Rhodoalgimonas zhirmunskyi' gen. nov., isolated from a red alga.</title>
        <authorList>
            <person name="Nedashkovskaya O.I."/>
            <person name="Otstavnykh N.Y."/>
            <person name="Bystritskaya E.P."/>
            <person name="Balabanova L.A."/>
            <person name="Isaeva M.P."/>
        </authorList>
    </citation>
    <scope>NUCLEOTIDE SEQUENCE</scope>
    <source>
        <strain evidence="3">10Alg 79</strain>
    </source>
</reference>
<proteinExistence type="inferred from homology"/>
<dbReference type="PANTHER" id="PTHR30469">
    <property type="entry name" value="MULTIDRUG RESISTANCE PROTEIN MDTA"/>
    <property type="match status" value="1"/>
</dbReference>
<protein>
    <submittedName>
        <fullName evidence="3">Efflux RND transporter periplasmic adaptor subunit</fullName>
    </submittedName>
</protein>
<dbReference type="Gene3D" id="1.10.287.470">
    <property type="entry name" value="Helix hairpin bin"/>
    <property type="match status" value="1"/>
</dbReference>
<dbReference type="Gene3D" id="2.40.50.100">
    <property type="match status" value="1"/>
</dbReference>
<evidence type="ECO:0000259" key="2">
    <source>
        <dbReference type="Pfam" id="PF25917"/>
    </source>
</evidence>
<dbReference type="AlphaFoldDB" id="A0AAJ1X825"/>
<dbReference type="Gene3D" id="2.40.30.170">
    <property type="match status" value="1"/>
</dbReference>
<dbReference type="NCBIfam" id="TIGR01730">
    <property type="entry name" value="RND_mfp"/>
    <property type="match status" value="1"/>
</dbReference>
<dbReference type="InterPro" id="IPR006143">
    <property type="entry name" value="RND_pump_MFP"/>
</dbReference>
<name>A0AAJ1X825_9RHOB</name>
<dbReference type="Proteomes" id="UP001227162">
    <property type="component" value="Unassembled WGS sequence"/>
</dbReference>
<dbReference type="Pfam" id="PF25917">
    <property type="entry name" value="BSH_RND"/>
    <property type="match status" value="1"/>
</dbReference>
<comment type="similarity">
    <text evidence="1">Belongs to the membrane fusion protein (MFP) (TC 8.A.1) family.</text>
</comment>
<organism evidence="3 4">
    <name type="scientific">Rhodalgimonas zhirmunskyi</name>
    <dbReference type="NCBI Taxonomy" id="2964767"/>
    <lineage>
        <taxon>Bacteria</taxon>
        <taxon>Pseudomonadati</taxon>
        <taxon>Pseudomonadota</taxon>
        <taxon>Alphaproteobacteria</taxon>
        <taxon>Rhodobacterales</taxon>
        <taxon>Roseobacteraceae</taxon>
        <taxon>Rhodalgimonas</taxon>
    </lineage>
</organism>
<reference evidence="3" key="1">
    <citation type="submission" date="2022-07" db="EMBL/GenBank/DDBJ databases">
        <authorList>
            <person name="Otstavnykh N."/>
            <person name="Isaeva M."/>
            <person name="Bystritskaya E."/>
        </authorList>
    </citation>
    <scope>NUCLEOTIDE SEQUENCE</scope>
    <source>
        <strain evidence="3">10Alg 79</strain>
    </source>
</reference>
<dbReference type="RefSeq" id="WP_317626793.1">
    <property type="nucleotide sequence ID" value="NZ_JANFFA010000004.1"/>
</dbReference>